<dbReference type="InterPro" id="IPR051172">
    <property type="entry name" value="Chlamydia_OmcB"/>
</dbReference>
<dbReference type="PANTHER" id="PTHR34819">
    <property type="entry name" value="LARGE CYSTEINE-RICH PERIPLASMIC PROTEIN OMCB"/>
    <property type="match status" value="1"/>
</dbReference>
<dbReference type="Gene3D" id="2.60.40.740">
    <property type="match status" value="1"/>
</dbReference>
<comment type="caution">
    <text evidence="2">The sequence shown here is derived from an EMBL/GenBank/DDBJ whole genome shotgun (WGS) entry which is preliminary data.</text>
</comment>
<evidence type="ECO:0000313" key="2">
    <source>
        <dbReference type="EMBL" id="PFU35761.1"/>
    </source>
</evidence>
<dbReference type="EMBL" id="NVDG01000175">
    <property type="protein sequence ID" value="PFU35761.1"/>
    <property type="molecule type" value="Genomic_DNA"/>
</dbReference>
<evidence type="ECO:0000313" key="3">
    <source>
        <dbReference type="Proteomes" id="UP000224076"/>
    </source>
</evidence>
<reference evidence="2 3" key="1">
    <citation type="submission" date="2017-09" db="EMBL/GenBank/DDBJ databases">
        <title>Large-scale bioinformatics analysis of Bacillus genomes uncovers conserved roles of natural products in bacterial physiology.</title>
        <authorList>
            <consortium name="Agbiome Team Llc"/>
            <person name="Bleich R.M."/>
            <person name="Grubbs K.J."/>
            <person name="Santa Maria K.C."/>
            <person name="Allen S.E."/>
            <person name="Farag S."/>
            <person name="Shank E.A."/>
            <person name="Bowers A."/>
        </authorList>
    </citation>
    <scope>NUCLEOTIDE SEQUENCE [LARGE SCALE GENOMIC DNA]</scope>
    <source>
        <strain evidence="2 3">AFS061806</strain>
    </source>
</reference>
<evidence type="ECO:0000259" key="1">
    <source>
        <dbReference type="Pfam" id="PF01345"/>
    </source>
</evidence>
<dbReference type="InterPro" id="IPR001434">
    <property type="entry name" value="OmcB-like_DUF11"/>
</dbReference>
<dbReference type="PANTHER" id="PTHR34819:SF3">
    <property type="entry name" value="CELL SURFACE PROTEIN"/>
    <property type="match status" value="1"/>
</dbReference>
<feature type="domain" description="DUF11" evidence="1">
    <location>
        <begin position="2"/>
        <end position="81"/>
    </location>
</feature>
<dbReference type="SUPFAM" id="SSF49401">
    <property type="entry name" value="Bacterial adhesins"/>
    <property type="match status" value="1"/>
</dbReference>
<dbReference type="InterPro" id="IPR008966">
    <property type="entry name" value="Adhesion_dom_sf"/>
</dbReference>
<dbReference type="Pfam" id="PF01345">
    <property type="entry name" value="DUF11"/>
    <property type="match status" value="1"/>
</dbReference>
<dbReference type="Proteomes" id="UP000224076">
    <property type="component" value="Unassembled WGS sequence"/>
</dbReference>
<protein>
    <recommendedName>
        <fullName evidence="1">DUF11 domain-containing protein</fullName>
    </recommendedName>
</protein>
<dbReference type="NCBIfam" id="TIGR01451">
    <property type="entry name" value="B_ant_repeat"/>
    <property type="match status" value="1"/>
</dbReference>
<feature type="non-terminal residue" evidence="2">
    <location>
        <position position="1"/>
    </location>
</feature>
<organism evidence="2 3">
    <name type="scientific">Bacillus cereus</name>
    <dbReference type="NCBI Taxonomy" id="1396"/>
    <lineage>
        <taxon>Bacteria</taxon>
        <taxon>Bacillati</taxon>
        <taxon>Bacillota</taxon>
        <taxon>Bacilli</taxon>
        <taxon>Bacillales</taxon>
        <taxon>Bacillaceae</taxon>
        <taxon>Bacillus</taxon>
        <taxon>Bacillus cereus group</taxon>
    </lineage>
</organism>
<gene>
    <name evidence="2" type="ORF">COK86_30515</name>
</gene>
<dbReference type="InterPro" id="IPR047589">
    <property type="entry name" value="DUF11_rpt"/>
</dbReference>
<proteinExistence type="predicted"/>
<dbReference type="AlphaFoldDB" id="A0A2B3TF14"/>
<feature type="non-terminal residue" evidence="2">
    <location>
        <position position="88"/>
    </location>
</feature>
<accession>A0A2B3TF14</accession>
<name>A0A2B3TF14_BACCE</name>
<sequence>FTNQGTIPATDVTITDSLPPGTTFVTNSVTLNNIPQPGVSPITGISVGTVNPGQTVTVTFQVQITAIPPNGKIENTASVTYISQPNPS</sequence>